<organism evidence="1 2">
    <name type="scientific">Candidatus Methanomarinus sp</name>
    <dbReference type="NCBI Taxonomy" id="3386244"/>
    <lineage>
        <taxon>Archaea</taxon>
        <taxon>Methanobacteriati</taxon>
        <taxon>Methanobacteriota</taxon>
        <taxon>Stenosarchaea group</taxon>
        <taxon>Methanomicrobia</taxon>
        <taxon>Methanosarcinales</taxon>
        <taxon>ANME-2 cluster</taxon>
        <taxon>Candidatus Methanocomedenaceae</taxon>
        <taxon>Candidatus Methanomarinus</taxon>
    </lineage>
</organism>
<dbReference type="Proteomes" id="UP000315423">
    <property type="component" value="Unassembled WGS sequence"/>
</dbReference>
<accession>A0AC61SCA1</accession>
<proteinExistence type="predicted"/>
<name>A0AC61SCA1_9EURY</name>
<evidence type="ECO:0000313" key="1">
    <source>
        <dbReference type="EMBL" id="TKY92326.1"/>
    </source>
</evidence>
<sequence>MNVLLSIKPKYIKEMRAGNKKYEFRKNIWKNSTKVGKVYIYSSSPIKKIVGIFTLGNVYEDNPGNLWKNFKDFSGLDEEEFFNYFKNCEKGFAIEIKTIEFFDVPIDPFQDFSNFKPPQSFYYINKNNSSYMMCI</sequence>
<comment type="caution">
    <text evidence="1">The sequence shown here is derived from an EMBL/GenBank/DDBJ whole genome shotgun (WGS) entry which is preliminary data.</text>
</comment>
<evidence type="ECO:0000313" key="2">
    <source>
        <dbReference type="Proteomes" id="UP000315423"/>
    </source>
</evidence>
<dbReference type="EMBL" id="QYBA01000039">
    <property type="protein sequence ID" value="TKY92326.1"/>
    <property type="molecule type" value="Genomic_DNA"/>
</dbReference>
<gene>
    <name evidence="1" type="ORF">C5S46_01185</name>
</gene>
<reference evidence="1" key="1">
    <citation type="submission" date="2018-09" db="EMBL/GenBank/DDBJ databases">
        <title>A genomic encyclopedia of anaerobic methanotrophic archaea.</title>
        <authorList>
            <person name="Skennerton C.T."/>
            <person name="Chadwick G.L."/>
            <person name="Laso-Perez R."/>
            <person name="Leu A.O."/>
            <person name="Speth D.R."/>
            <person name="Yu H."/>
            <person name="Morgan-Lang C."/>
            <person name="Hatzenpichler R."/>
            <person name="Goudeau D."/>
            <person name="Malmstrom R."/>
            <person name="Woyke T."/>
            <person name="Hallam S."/>
            <person name="Tyson G.W."/>
            <person name="Wegener G."/>
            <person name="Boetius A."/>
            <person name="Orphan V.J."/>
        </authorList>
    </citation>
    <scope>NUCLEOTIDE SEQUENCE</scope>
    <source>
        <strain evidence="1">CONS3730D10UFb2</strain>
    </source>
</reference>
<protein>
    <submittedName>
        <fullName evidence="1">Uncharacterized protein</fullName>
    </submittedName>
</protein>